<feature type="transmembrane region" description="Helical" evidence="2">
    <location>
        <begin position="117"/>
        <end position="134"/>
    </location>
</feature>
<name>A0A161XRL0_DAUCS</name>
<dbReference type="EMBL" id="LNRQ01000005">
    <property type="protein sequence ID" value="KZM94256.1"/>
    <property type="molecule type" value="Genomic_DNA"/>
</dbReference>
<evidence type="ECO:0000313" key="3">
    <source>
        <dbReference type="EMBL" id="KZM94256.1"/>
    </source>
</evidence>
<keyword evidence="2" id="KW-1133">Transmembrane helix</keyword>
<evidence type="ECO:0000256" key="2">
    <source>
        <dbReference type="SAM" id="Phobius"/>
    </source>
</evidence>
<dbReference type="InterPro" id="IPR037185">
    <property type="entry name" value="EmrE-like"/>
</dbReference>
<proteinExistence type="predicted"/>
<dbReference type="InterPro" id="IPR039632">
    <property type="entry name" value="TMEM42"/>
</dbReference>
<dbReference type="AlphaFoldDB" id="A0A161XRL0"/>
<dbReference type="Gramene" id="KZM94256">
    <property type="protein sequence ID" value="KZM94256"/>
    <property type="gene ID" value="DCAR_017499"/>
</dbReference>
<protein>
    <submittedName>
        <fullName evidence="3">Uncharacterized protein</fullName>
    </submittedName>
</protein>
<keyword evidence="2" id="KW-0472">Membrane</keyword>
<gene>
    <name evidence="3" type="ORF">DCAR_017499</name>
</gene>
<reference evidence="3" key="1">
    <citation type="journal article" date="2016" name="Nat. Genet.">
        <title>A high-quality carrot genome assembly provides new insights into carotenoid accumulation and asterid genome evolution.</title>
        <authorList>
            <person name="Iorizzo M."/>
            <person name="Ellison S."/>
            <person name="Senalik D."/>
            <person name="Zeng P."/>
            <person name="Satapoomin P."/>
            <person name="Huang J."/>
            <person name="Bowman M."/>
            <person name="Iovene M."/>
            <person name="Sanseverino W."/>
            <person name="Cavagnaro P."/>
            <person name="Yildiz M."/>
            <person name="Macko-Podgorni A."/>
            <person name="Moranska E."/>
            <person name="Grzebelus E."/>
            <person name="Grzebelus D."/>
            <person name="Ashrafi H."/>
            <person name="Zheng Z."/>
            <person name="Cheng S."/>
            <person name="Spooner D."/>
            <person name="Van Deynze A."/>
            <person name="Simon P."/>
        </authorList>
    </citation>
    <scope>NUCLEOTIDE SEQUENCE [LARGE SCALE GENOMIC DNA]</scope>
    <source>
        <tissue evidence="3">Leaf</tissue>
    </source>
</reference>
<evidence type="ECO:0000256" key="1">
    <source>
        <dbReference type="ARBA" id="ARBA00004141"/>
    </source>
</evidence>
<dbReference type="SUPFAM" id="SSF103481">
    <property type="entry name" value="Multidrug resistance efflux transporter EmrE"/>
    <property type="match status" value="1"/>
</dbReference>
<sequence length="145" mass="16431">MSAYIKREIGSVKYIVCCFEEECDFLHSEVHVLHHEHGLLEYEFMLKELDKAYYGLERLEKKHKLELGKGSVRRENDEGLGRLKALSSLQATVTNFAINFLTSGLAGFFLFEEALSFKWFAGASLIVVGVLLLSKSSIEKKSHAD</sequence>
<comment type="subcellular location">
    <subcellularLocation>
        <location evidence="1">Membrane</location>
        <topology evidence="1">Multi-pass membrane protein</topology>
    </subcellularLocation>
</comment>
<keyword evidence="2" id="KW-0812">Transmembrane</keyword>
<dbReference type="PANTHER" id="PTHR31965">
    <property type="entry name" value="TRANSMEMBRANE PROTEIN 42"/>
    <property type="match status" value="1"/>
</dbReference>
<organism evidence="3">
    <name type="scientific">Daucus carota subsp. sativus</name>
    <name type="common">Carrot</name>
    <dbReference type="NCBI Taxonomy" id="79200"/>
    <lineage>
        <taxon>Eukaryota</taxon>
        <taxon>Viridiplantae</taxon>
        <taxon>Streptophyta</taxon>
        <taxon>Embryophyta</taxon>
        <taxon>Tracheophyta</taxon>
        <taxon>Spermatophyta</taxon>
        <taxon>Magnoliopsida</taxon>
        <taxon>eudicotyledons</taxon>
        <taxon>Gunneridae</taxon>
        <taxon>Pentapetalae</taxon>
        <taxon>asterids</taxon>
        <taxon>campanulids</taxon>
        <taxon>Apiales</taxon>
        <taxon>Apiaceae</taxon>
        <taxon>Apioideae</taxon>
        <taxon>Scandiceae</taxon>
        <taxon>Daucinae</taxon>
        <taxon>Daucus</taxon>
        <taxon>Daucus sect. Daucus</taxon>
    </lineage>
</organism>
<feature type="transmembrane region" description="Helical" evidence="2">
    <location>
        <begin position="92"/>
        <end position="111"/>
    </location>
</feature>
<accession>A0A161XRL0</accession>
<comment type="caution">
    <text evidence="3">The sequence shown here is derived from an EMBL/GenBank/DDBJ whole genome shotgun (WGS) entry which is preliminary data.</text>
</comment>
<dbReference type="PANTHER" id="PTHR31965:SF1">
    <property type="entry name" value="TRANSMEMBRANE PROTEIN 42"/>
    <property type="match status" value="1"/>
</dbReference>